<accession>A0A109JWF3</accession>
<dbReference type="Proteomes" id="UP000057737">
    <property type="component" value="Unassembled WGS sequence"/>
</dbReference>
<dbReference type="OrthoDB" id="8400810at2"/>
<gene>
    <name evidence="2" type="ORF">AS156_04620</name>
</gene>
<organism evidence="2 3">
    <name type="scientific">Bradyrhizobium macuxiense</name>
    <dbReference type="NCBI Taxonomy" id="1755647"/>
    <lineage>
        <taxon>Bacteria</taxon>
        <taxon>Pseudomonadati</taxon>
        <taxon>Pseudomonadota</taxon>
        <taxon>Alphaproteobacteria</taxon>
        <taxon>Hyphomicrobiales</taxon>
        <taxon>Nitrobacteraceae</taxon>
        <taxon>Bradyrhizobium</taxon>
    </lineage>
</organism>
<evidence type="ECO:0000313" key="2">
    <source>
        <dbReference type="EMBL" id="KWV56323.1"/>
    </source>
</evidence>
<evidence type="ECO:0000313" key="3">
    <source>
        <dbReference type="Proteomes" id="UP000057737"/>
    </source>
</evidence>
<sequence length="264" mass="28769">MIERNDRCQTRRSDAGPATEPRIASVTRRGLMASGALLITTAGIRARVVTKVLPWRPSEVYPVTPVVPGGCLFFTAAEAAIVDALIDRLIPTDELGAGARDAGVTTFIDRQLAGPYGGHDWLYMQGPFAESPLPSQGLQSPLTPREQYRSGLAALDAYCRANYGGCGFVELSGEEQNKLVGAMEKGEARLQSFSSQVLFSIIYSNTIEGYFADPIYGGNHDMVGWKLVGFPGVRYDFRDAIERPNHSYTLPPVGLQGRPAWEVR</sequence>
<dbReference type="InterPro" id="IPR027056">
    <property type="entry name" value="Gluconate_2DH_su3"/>
</dbReference>
<dbReference type="EMBL" id="LNCU01000051">
    <property type="protein sequence ID" value="KWV56323.1"/>
    <property type="molecule type" value="Genomic_DNA"/>
</dbReference>
<reference evidence="2 3" key="1">
    <citation type="submission" date="2015-11" db="EMBL/GenBank/DDBJ databases">
        <title>Draft Genome Sequence of the Strain BR 10303 (Bradyrhizobium sp.) isolated from nodules of Centrolobium paraense.</title>
        <authorList>
            <person name="Zelli J.E."/>
            <person name="Simoes-Araujo J.L."/>
            <person name="Barauna A.C."/>
            <person name="Silva K."/>
        </authorList>
    </citation>
    <scope>NUCLEOTIDE SEQUENCE [LARGE SCALE GENOMIC DNA]</scope>
    <source>
        <strain evidence="2 3">BR 10303</strain>
    </source>
</reference>
<dbReference type="Pfam" id="PF13618">
    <property type="entry name" value="Gluconate_2-dh3"/>
    <property type="match status" value="1"/>
</dbReference>
<proteinExistence type="predicted"/>
<comment type="caution">
    <text evidence="2">The sequence shown here is derived from an EMBL/GenBank/DDBJ whole genome shotgun (WGS) entry which is preliminary data.</text>
</comment>
<dbReference type="AlphaFoldDB" id="A0A109JWF3"/>
<keyword evidence="3" id="KW-1185">Reference proteome</keyword>
<protein>
    <submittedName>
        <fullName evidence="2">Gluconate 2-dehydrogenase</fullName>
    </submittedName>
</protein>
<evidence type="ECO:0000256" key="1">
    <source>
        <dbReference type="SAM" id="MobiDB-lite"/>
    </source>
</evidence>
<name>A0A109JWF3_9BRAD</name>
<feature type="compositionally biased region" description="Basic and acidic residues" evidence="1">
    <location>
        <begin position="1"/>
        <end position="14"/>
    </location>
</feature>
<feature type="region of interest" description="Disordered" evidence="1">
    <location>
        <begin position="1"/>
        <end position="21"/>
    </location>
</feature>